<keyword evidence="2" id="KW-1185">Reference proteome</keyword>
<dbReference type="EMBL" id="JAHKSW010000020">
    <property type="protein sequence ID" value="KAG7319437.1"/>
    <property type="molecule type" value="Genomic_DNA"/>
</dbReference>
<evidence type="ECO:0000313" key="1">
    <source>
        <dbReference type="EMBL" id="KAG7319437.1"/>
    </source>
</evidence>
<protein>
    <submittedName>
        <fullName evidence="1">Uncharacterized protein</fullName>
    </submittedName>
</protein>
<evidence type="ECO:0000313" key="2">
    <source>
        <dbReference type="Proteomes" id="UP000824219"/>
    </source>
</evidence>
<dbReference type="Proteomes" id="UP000824219">
    <property type="component" value="Linkage Group LG20"/>
</dbReference>
<gene>
    <name evidence="1" type="ORF">KOW79_016580</name>
</gene>
<dbReference type="AlphaFoldDB" id="A0A9D3NBZ9"/>
<comment type="caution">
    <text evidence="1">The sequence shown here is derived from an EMBL/GenBank/DDBJ whole genome shotgun (WGS) entry which is preliminary data.</text>
</comment>
<proteinExistence type="predicted"/>
<organism evidence="1 2">
    <name type="scientific">Hemibagrus wyckioides</name>
    <dbReference type="NCBI Taxonomy" id="337641"/>
    <lineage>
        <taxon>Eukaryota</taxon>
        <taxon>Metazoa</taxon>
        <taxon>Chordata</taxon>
        <taxon>Craniata</taxon>
        <taxon>Vertebrata</taxon>
        <taxon>Euteleostomi</taxon>
        <taxon>Actinopterygii</taxon>
        <taxon>Neopterygii</taxon>
        <taxon>Teleostei</taxon>
        <taxon>Ostariophysi</taxon>
        <taxon>Siluriformes</taxon>
        <taxon>Bagridae</taxon>
        <taxon>Hemibagrus</taxon>
    </lineage>
</organism>
<sequence length="118" mass="13279">MQRRLALMTTRPERAAEVTAPDLQRNPRVYTLQRVKYAFIVFTVLLYTAPGCHKLPGASASTYTLQQYITSPRHSHAIHHPAAAIAACACGRTLSWEADENEAELEEINQANLMEEKR</sequence>
<name>A0A9D3NBZ9_9TELE</name>
<reference evidence="1 2" key="1">
    <citation type="submission" date="2021-06" db="EMBL/GenBank/DDBJ databases">
        <title>Chromosome-level genome assembly of the red-tail catfish (Hemibagrus wyckioides).</title>
        <authorList>
            <person name="Shao F."/>
        </authorList>
    </citation>
    <scope>NUCLEOTIDE SEQUENCE [LARGE SCALE GENOMIC DNA]</scope>
    <source>
        <strain evidence="1">EC202008001</strain>
        <tissue evidence="1">Blood</tissue>
    </source>
</reference>
<accession>A0A9D3NBZ9</accession>